<proteinExistence type="predicted"/>
<dbReference type="AlphaFoldDB" id="A7HLA0"/>
<name>A7HLA0_FERNB</name>
<dbReference type="EMBL" id="CP000771">
    <property type="protein sequence ID" value="ABS60683.1"/>
    <property type="molecule type" value="Genomic_DNA"/>
</dbReference>
<keyword evidence="2" id="KW-1185">Reference proteome</keyword>
<organism evidence="1 2">
    <name type="scientific">Fervidobacterium nodosum (strain ATCC 35602 / DSM 5306 / Rt17-B1)</name>
    <dbReference type="NCBI Taxonomy" id="381764"/>
    <lineage>
        <taxon>Bacteria</taxon>
        <taxon>Thermotogati</taxon>
        <taxon>Thermotogota</taxon>
        <taxon>Thermotogae</taxon>
        <taxon>Thermotogales</taxon>
        <taxon>Fervidobacteriaceae</taxon>
        <taxon>Fervidobacterium</taxon>
    </lineage>
</organism>
<dbReference type="KEGG" id="fno:Fnod_0830"/>
<sequence>MIVEVNNLALYEHYSGFEKFRDNIFRCKVNLLAHLSKTFTDAKFVFYNALGEFGLIEDLEEVLEGFFHEFEVVYEEIDLDFNSSPVNNVPEIRVDGVVQKLDNAETIGLYRLLTASNLKCDYTNCFYLIENFLTEDMGENTLSYVVDVKPRNFAESNITSNLNTIAEKYVVLKLIRGEELCF</sequence>
<dbReference type="HOGENOM" id="CLU_1479949_0_0_0"/>
<dbReference type="STRING" id="381764.Fnod_0830"/>
<reference evidence="1 2" key="1">
    <citation type="submission" date="2007-07" db="EMBL/GenBank/DDBJ databases">
        <title>Complete sequence of Fervidobacterium nodosum Rt17-B1.</title>
        <authorList>
            <consortium name="US DOE Joint Genome Institute"/>
            <person name="Copeland A."/>
            <person name="Lucas S."/>
            <person name="Lapidus A."/>
            <person name="Barry K."/>
            <person name="Glavina del Rio T."/>
            <person name="Dalin E."/>
            <person name="Tice H."/>
            <person name="Pitluck S."/>
            <person name="Saunders E."/>
            <person name="Brettin T."/>
            <person name="Bruce D."/>
            <person name="Detter J.C."/>
            <person name="Han C."/>
            <person name="Schmutz J."/>
            <person name="Larimer F."/>
            <person name="Land M."/>
            <person name="Hauser L."/>
            <person name="Kyrpides N."/>
            <person name="Mikhailova N."/>
            <person name="Nelson K."/>
            <person name="Gogarten J.P."/>
            <person name="Noll K."/>
            <person name="Richardson P."/>
        </authorList>
    </citation>
    <scope>NUCLEOTIDE SEQUENCE [LARGE SCALE GENOMIC DNA]</scope>
    <source>
        <strain evidence="2">ATCC 35602 / DSM 5306 / Rt17-B1</strain>
    </source>
</reference>
<dbReference type="Proteomes" id="UP000002415">
    <property type="component" value="Chromosome"/>
</dbReference>
<evidence type="ECO:0000313" key="2">
    <source>
        <dbReference type="Proteomes" id="UP000002415"/>
    </source>
</evidence>
<dbReference type="eggNOG" id="ENOG502ZQ0Z">
    <property type="taxonomic scope" value="Bacteria"/>
</dbReference>
<gene>
    <name evidence="1" type="ordered locus">Fnod_0830</name>
</gene>
<dbReference type="RefSeq" id="WP_011993999.1">
    <property type="nucleotide sequence ID" value="NC_009718.1"/>
</dbReference>
<accession>A7HLA0</accession>
<dbReference type="OrthoDB" id="48433at2"/>
<reference evidence="1 2" key="2">
    <citation type="journal article" date="2009" name="Proc. Natl. Acad. Sci. U.S.A.">
        <title>On the chimeric nature, thermophilic origin, and phylogenetic placement of the Thermotogales.</title>
        <authorList>
            <person name="Zhaxybayeva O."/>
            <person name="Swithers K.S."/>
            <person name="Lapierre P."/>
            <person name="Fournier G.P."/>
            <person name="Bickhart D.M."/>
            <person name="DeBoy R.T."/>
            <person name="Nelson K.E."/>
            <person name="Nesbo C.L."/>
            <person name="Doolittle W.F."/>
            <person name="Gogarten J.P."/>
            <person name="Noll K.M."/>
        </authorList>
    </citation>
    <scope>NUCLEOTIDE SEQUENCE [LARGE SCALE GENOMIC DNA]</scope>
    <source>
        <strain evidence="2">ATCC 35602 / DSM 5306 / Rt17-B1</strain>
    </source>
</reference>
<evidence type="ECO:0000313" key="1">
    <source>
        <dbReference type="EMBL" id="ABS60683.1"/>
    </source>
</evidence>
<protein>
    <submittedName>
        <fullName evidence="1">Uncharacterized protein</fullName>
    </submittedName>
</protein>